<dbReference type="Proteomes" id="UP000189177">
    <property type="component" value="Unassembled WGS sequence"/>
</dbReference>
<dbReference type="AlphaFoldDB" id="A0A1V2ZWD8"/>
<dbReference type="InterPro" id="IPR009912">
    <property type="entry name" value="DUF1451"/>
</dbReference>
<protein>
    <recommendedName>
        <fullName evidence="4">Zinc ribbon-containing protein</fullName>
    </recommendedName>
</protein>
<evidence type="ECO:0000313" key="2">
    <source>
        <dbReference type="EMBL" id="OOC09385.1"/>
    </source>
</evidence>
<proteinExistence type="predicted"/>
<feature type="region of interest" description="Disordered" evidence="1">
    <location>
        <begin position="1"/>
        <end position="27"/>
    </location>
</feature>
<dbReference type="RefSeq" id="WP_024329657.1">
    <property type="nucleotide sequence ID" value="NZ_MUZR01000051.1"/>
</dbReference>
<feature type="compositionally biased region" description="Basic and acidic residues" evidence="1">
    <location>
        <begin position="10"/>
        <end position="27"/>
    </location>
</feature>
<keyword evidence="3" id="KW-1185">Reference proteome</keyword>
<dbReference type="OrthoDB" id="3174978at2"/>
<evidence type="ECO:0000313" key="3">
    <source>
        <dbReference type="Proteomes" id="UP000189177"/>
    </source>
</evidence>
<name>A0A1V2ZWD8_9GAMM</name>
<reference evidence="2 3" key="1">
    <citation type="submission" date="2017-02" db="EMBL/GenBank/DDBJ databases">
        <title>Genomic diversity within the haloalkaliphilic genus Thioalkalivibrio.</title>
        <authorList>
            <person name="Ahn A.-C."/>
            <person name="Meier-Kolthoff J."/>
            <person name="Overmars L."/>
            <person name="Richter M."/>
            <person name="Woyke T."/>
            <person name="Sorokin D.Y."/>
            <person name="Muyzer G."/>
        </authorList>
    </citation>
    <scope>NUCLEOTIDE SEQUENCE [LARGE SCALE GENOMIC DNA]</scope>
    <source>
        <strain evidence="2 3">HL17</strain>
    </source>
</reference>
<sequence>MSDKNSTPEGGHEEDHHERESRLSDAYHRMLHEVTEDLEKLEQRTGKAINEALENARERVQKASDLTREEAHEVMEYLRRDLQDLGAYIDSRSEDWRSWLRIDIGLIEASIVNALERIADRTRVEITELTARAQVMGEWHTGEITGPGELICKNCGHPLHMEKVGRIPPCAQCHHTAFRRGPPPEEDAG</sequence>
<evidence type="ECO:0000256" key="1">
    <source>
        <dbReference type="SAM" id="MobiDB-lite"/>
    </source>
</evidence>
<dbReference type="EMBL" id="MUZR01000051">
    <property type="protein sequence ID" value="OOC09385.1"/>
    <property type="molecule type" value="Genomic_DNA"/>
</dbReference>
<dbReference type="Pfam" id="PF07295">
    <property type="entry name" value="DUF1451"/>
    <property type="match status" value="1"/>
</dbReference>
<gene>
    <name evidence="2" type="ORF">B1A74_11275</name>
</gene>
<evidence type="ECO:0008006" key="4">
    <source>
        <dbReference type="Google" id="ProtNLM"/>
    </source>
</evidence>
<accession>A0A1V2ZWD8</accession>
<organism evidence="2 3">
    <name type="scientific">Thioalkalivibrio halophilus</name>
    <dbReference type="NCBI Taxonomy" id="252474"/>
    <lineage>
        <taxon>Bacteria</taxon>
        <taxon>Pseudomonadati</taxon>
        <taxon>Pseudomonadota</taxon>
        <taxon>Gammaproteobacteria</taxon>
        <taxon>Chromatiales</taxon>
        <taxon>Ectothiorhodospiraceae</taxon>
        <taxon>Thioalkalivibrio</taxon>
    </lineage>
</organism>
<dbReference type="STRING" id="252474.B1A74_11275"/>
<comment type="caution">
    <text evidence="2">The sequence shown here is derived from an EMBL/GenBank/DDBJ whole genome shotgun (WGS) entry which is preliminary data.</text>
</comment>